<comment type="cofactor">
    <cofactor evidence="1">
        <name>thiamine diphosphate</name>
        <dbReference type="ChEBI" id="CHEBI:58937"/>
    </cofactor>
</comment>
<evidence type="ECO:0000256" key="1">
    <source>
        <dbReference type="ARBA" id="ARBA00001964"/>
    </source>
</evidence>
<keyword evidence="4" id="KW-0786">Thiamine pyrophosphate</keyword>
<comment type="caution">
    <text evidence="6">The sequence shown here is derived from an EMBL/GenBank/DDBJ whole genome shotgun (WGS) entry which is preliminary data.</text>
</comment>
<organism evidence="6 7">
    <name type="scientific">Tilletia indica</name>
    <dbReference type="NCBI Taxonomy" id="43049"/>
    <lineage>
        <taxon>Eukaryota</taxon>
        <taxon>Fungi</taxon>
        <taxon>Dikarya</taxon>
        <taxon>Basidiomycota</taxon>
        <taxon>Ustilaginomycotina</taxon>
        <taxon>Exobasidiomycetes</taxon>
        <taxon>Tilletiales</taxon>
        <taxon>Tilletiaceae</taxon>
        <taxon>Tilletia</taxon>
    </lineage>
</organism>
<sequence>MASCLHPAPTFRPRTKPTESVSGADGAPDSESVFVRALPSQDAFRPPSSLMPLPVAAPPVDWSGAKGESVDDHLKAQLLVRAFQVRGHRIARLDPLGILDPDLDPNTPEELTIEHYGWSDKDLDKEFKRPSVSEYAPLHRDAHT</sequence>
<evidence type="ECO:0000313" key="7">
    <source>
        <dbReference type="Proteomes" id="UP000077521"/>
    </source>
</evidence>
<evidence type="ECO:0000256" key="5">
    <source>
        <dbReference type="SAM" id="MobiDB-lite"/>
    </source>
</evidence>
<evidence type="ECO:0000256" key="2">
    <source>
        <dbReference type="ARBA" id="ARBA00006936"/>
    </source>
</evidence>
<dbReference type="GO" id="GO:0045252">
    <property type="term" value="C:oxoglutarate dehydrogenase complex"/>
    <property type="evidence" value="ECO:0007669"/>
    <property type="project" value="TreeGrafter"/>
</dbReference>
<comment type="similarity">
    <text evidence="2">Belongs to the alpha-ketoglutarate dehydrogenase family.</text>
</comment>
<dbReference type="PANTHER" id="PTHR23152">
    <property type="entry name" value="2-OXOGLUTARATE DEHYDROGENASE"/>
    <property type="match status" value="1"/>
</dbReference>
<name>A0A8T8SKN0_9BASI</name>
<gene>
    <name evidence="6" type="ORF">A4X13_0g7262</name>
</gene>
<dbReference type="GO" id="GO:0004591">
    <property type="term" value="F:oxoglutarate dehydrogenase (succinyl-transferring) activity"/>
    <property type="evidence" value="ECO:0007669"/>
    <property type="project" value="TreeGrafter"/>
</dbReference>
<dbReference type="InterPro" id="IPR011603">
    <property type="entry name" value="2oxoglutarate_DH_E1"/>
</dbReference>
<feature type="region of interest" description="Disordered" evidence="5">
    <location>
        <begin position="1"/>
        <end position="38"/>
    </location>
</feature>
<keyword evidence="7" id="KW-1185">Reference proteome</keyword>
<evidence type="ECO:0000256" key="3">
    <source>
        <dbReference type="ARBA" id="ARBA00023002"/>
    </source>
</evidence>
<dbReference type="GO" id="GO:0005739">
    <property type="term" value="C:mitochondrion"/>
    <property type="evidence" value="ECO:0007669"/>
    <property type="project" value="TreeGrafter"/>
</dbReference>
<dbReference type="Proteomes" id="UP000077521">
    <property type="component" value="Unassembled WGS sequence"/>
</dbReference>
<accession>A0A8T8SKN0</accession>
<keyword evidence="3" id="KW-0560">Oxidoreductase</keyword>
<reference evidence="6" key="2">
    <citation type="journal article" date="2019" name="IMA Fungus">
        <title>Genome sequencing and comparison of five Tilletia species to identify candidate genes for the detection of regulated species infecting wheat.</title>
        <authorList>
            <person name="Nguyen H.D.T."/>
            <person name="Sultana T."/>
            <person name="Kesanakurti P."/>
            <person name="Hambleton S."/>
        </authorList>
    </citation>
    <scope>NUCLEOTIDE SEQUENCE</scope>
    <source>
        <strain evidence="6">DAOMC 236416</strain>
    </source>
</reference>
<evidence type="ECO:0000313" key="6">
    <source>
        <dbReference type="EMBL" id="KAE8241790.1"/>
    </source>
</evidence>
<reference evidence="6" key="1">
    <citation type="submission" date="2016-04" db="EMBL/GenBank/DDBJ databases">
        <authorList>
            <person name="Nguyen H.D."/>
            <person name="Samba Siva P."/>
            <person name="Cullis J."/>
            <person name="Levesque C.A."/>
            <person name="Hambleton S."/>
        </authorList>
    </citation>
    <scope>NUCLEOTIDE SEQUENCE</scope>
    <source>
        <strain evidence="6">DAOMC 236416</strain>
    </source>
</reference>
<dbReference type="AlphaFoldDB" id="A0A8T8SKN0"/>
<proteinExistence type="inferred from homology"/>
<dbReference type="EMBL" id="LWDF02000853">
    <property type="protein sequence ID" value="KAE8241790.1"/>
    <property type="molecule type" value="Genomic_DNA"/>
</dbReference>
<protein>
    <submittedName>
        <fullName evidence="6">Uncharacterized protein</fullName>
    </submittedName>
</protein>
<evidence type="ECO:0000256" key="4">
    <source>
        <dbReference type="ARBA" id="ARBA00023052"/>
    </source>
</evidence>
<dbReference type="Gene3D" id="1.10.287.1150">
    <property type="entry name" value="TPP helical domain"/>
    <property type="match status" value="1"/>
</dbReference>
<dbReference type="PANTHER" id="PTHR23152:SF4">
    <property type="entry name" value="2-OXOADIPATE DEHYDROGENASE COMPLEX COMPONENT E1"/>
    <property type="match status" value="1"/>
</dbReference>
<dbReference type="GO" id="GO:0030976">
    <property type="term" value="F:thiamine pyrophosphate binding"/>
    <property type="evidence" value="ECO:0007669"/>
    <property type="project" value="InterPro"/>
</dbReference>
<dbReference type="GO" id="GO:0006099">
    <property type="term" value="P:tricarboxylic acid cycle"/>
    <property type="evidence" value="ECO:0007669"/>
    <property type="project" value="TreeGrafter"/>
</dbReference>